<dbReference type="PROSITE" id="PS50176">
    <property type="entry name" value="ARM_REPEAT"/>
    <property type="match status" value="1"/>
</dbReference>
<evidence type="ECO:0000256" key="3">
    <source>
        <dbReference type="ARBA" id="ARBA00022554"/>
    </source>
</evidence>
<dbReference type="InterPro" id="IPR045156">
    <property type="entry name" value="Vac8"/>
</dbReference>
<reference evidence="9" key="3">
    <citation type="submission" date="2025-09" db="UniProtKB">
        <authorList>
            <consortium name="Ensembl"/>
        </authorList>
    </citation>
    <scope>IDENTIFICATION</scope>
</reference>
<name>A0AAQ5XZW0_AMPOC</name>
<dbReference type="Proteomes" id="UP001501940">
    <property type="component" value="Chromosome 20"/>
</dbReference>
<evidence type="ECO:0000256" key="7">
    <source>
        <dbReference type="ARBA" id="ARBA00026209"/>
    </source>
</evidence>
<evidence type="ECO:0000313" key="9">
    <source>
        <dbReference type="Ensembl" id="ENSAOCP00000046923.1"/>
    </source>
</evidence>
<accession>A0AAQ5XZW0</accession>
<dbReference type="GO" id="GO:0071562">
    <property type="term" value="P:nucleus-vacuole junction assembly"/>
    <property type="evidence" value="ECO:0007669"/>
    <property type="project" value="InterPro"/>
</dbReference>
<dbReference type="PANTHER" id="PTHR47249:SF1">
    <property type="entry name" value="VACUOLAR PROTEIN 8"/>
    <property type="match status" value="1"/>
</dbReference>
<feature type="repeat" description="ARM" evidence="8">
    <location>
        <begin position="234"/>
        <end position="276"/>
    </location>
</feature>
<sequence>MASGLCDTCSRLLGEFADLWRKTWGELEHNMKEVFREIRRCTCCKMTPERRTDHDLPTLHLMCDNETQLVNQETLQALNRLAASENSDLQMTAAVYYLHLSHHLKSPLPDAFMEPFMALLLSTDLDVQKTISLSLVNLLVKNNVCKELVIGMGMLVPILELFQSGDPTAQCHSCACVAMLASSESNGEALMVDGIIPLLALAKSYDPKVQRNATWALLHLTQSDWSTRILCQAGAVPVLVLLLQSSDSEVQFYSCSALCNIAAAEEHHTKLLSIGAQYLAKSLLTLMSSSVQKNSAQACRCLQILSKHVLIQEQLLELDCVLPLKALLKTSTPEWIELGLALLSTLSAHPHNSDILVGEGLLEEISELLHHPRYTAVIITHCCKIITDLCSSCLDEQVVMESLCLSGLLWALLSPSQSDEPLLHVTSCLNHLMTCDALKSKFSATVKPEHVSELVKLSGQIRNPQLSYNCAAIISKLEMIEEMFQMLKPHYITMSKYLLAFLKKKDVKFQQLGIATILNLKKDGDFSSLVANSELEAELWKVHAQTEETRQLLQMIETLSPCSVNPELSQHKY</sequence>
<dbReference type="Gene3D" id="1.25.10.10">
    <property type="entry name" value="Leucine-rich Repeat Variant"/>
    <property type="match status" value="2"/>
</dbReference>
<organism evidence="9 10">
    <name type="scientific">Amphiprion ocellaris</name>
    <name type="common">Clown anemonefish</name>
    <dbReference type="NCBI Taxonomy" id="80972"/>
    <lineage>
        <taxon>Eukaryota</taxon>
        <taxon>Metazoa</taxon>
        <taxon>Chordata</taxon>
        <taxon>Craniata</taxon>
        <taxon>Vertebrata</taxon>
        <taxon>Euteleostomi</taxon>
        <taxon>Actinopterygii</taxon>
        <taxon>Neopterygii</taxon>
        <taxon>Teleostei</taxon>
        <taxon>Neoteleostei</taxon>
        <taxon>Acanthomorphata</taxon>
        <taxon>Ovalentaria</taxon>
        <taxon>Pomacentridae</taxon>
        <taxon>Amphiprion</taxon>
    </lineage>
</organism>
<reference evidence="9" key="2">
    <citation type="submission" date="2025-08" db="UniProtKB">
        <authorList>
            <consortium name="Ensembl"/>
        </authorList>
    </citation>
    <scope>IDENTIFICATION</scope>
</reference>
<dbReference type="SMART" id="SM00185">
    <property type="entry name" value="ARM"/>
    <property type="match status" value="5"/>
</dbReference>
<dbReference type="Pfam" id="PF00514">
    <property type="entry name" value="Arm"/>
    <property type="match status" value="2"/>
</dbReference>
<dbReference type="GO" id="GO:0043495">
    <property type="term" value="F:protein-membrane adaptor activity"/>
    <property type="evidence" value="ECO:0007669"/>
    <property type="project" value="InterPro"/>
</dbReference>
<keyword evidence="5" id="KW-0472">Membrane</keyword>
<keyword evidence="10" id="KW-1185">Reference proteome</keyword>
<evidence type="ECO:0000256" key="6">
    <source>
        <dbReference type="ARBA" id="ARBA00023288"/>
    </source>
</evidence>
<dbReference type="InterPro" id="IPR016024">
    <property type="entry name" value="ARM-type_fold"/>
</dbReference>
<keyword evidence="4" id="KW-0677">Repeat</keyword>
<reference evidence="9 10" key="1">
    <citation type="submission" date="2022-01" db="EMBL/GenBank/DDBJ databases">
        <title>A chromosome-scale genome assembly of the false clownfish, Amphiprion ocellaris.</title>
        <authorList>
            <person name="Ryu T."/>
        </authorList>
    </citation>
    <scope>NUCLEOTIDE SEQUENCE [LARGE SCALE GENOMIC DNA]</scope>
</reference>
<proteinExistence type="inferred from homology"/>
<dbReference type="SUPFAM" id="SSF48371">
    <property type="entry name" value="ARM repeat"/>
    <property type="match status" value="1"/>
</dbReference>
<gene>
    <name evidence="9" type="primary">FANCG</name>
</gene>
<dbReference type="AlphaFoldDB" id="A0AAQ5XZW0"/>
<evidence type="ECO:0000313" key="10">
    <source>
        <dbReference type="Proteomes" id="UP001501940"/>
    </source>
</evidence>
<dbReference type="GO" id="GO:0005774">
    <property type="term" value="C:vacuolar membrane"/>
    <property type="evidence" value="ECO:0007669"/>
    <property type="project" value="UniProtKB-SubCell"/>
</dbReference>
<dbReference type="GeneTree" id="ENSGT00940000167949"/>
<evidence type="ECO:0000256" key="2">
    <source>
        <dbReference type="ARBA" id="ARBA00005462"/>
    </source>
</evidence>
<dbReference type="InterPro" id="IPR000225">
    <property type="entry name" value="Armadillo"/>
</dbReference>
<evidence type="ECO:0000256" key="1">
    <source>
        <dbReference type="ARBA" id="ARBA00004592"/>
    </source>
</evidence>
<dbReference type="Ensembl" id="ENSAOCT00000066146.1">
    <property type="protein sequence ID" value="ENSAOCP00000046923.1"/>
    <property type="gene ID" value="ENSAOCG00000033643.1"/>
</dbReference>
<evidence type="ECO:0000256" key="8">
    <source>
        <dbReference type="PROSITE-ProRule" id="PRU00259"/>
    </source>
</evidence>
<dbReference type="PANTHER" id="PTHR47249">
    <property type="entry name" value="VACUOLAR PROTEIN 8"/>
    <property type="match status" value="1"/>
</dbReference>
<comment type="similarity">
    <text evidence="2">Belongs to the beta-catenin family.</text>
</comment>
<dbReference type="InterPro" id="IPR011989">
    <property type="entry name" value="ARM-like"/>
</dbReference>
<keyword evidence="6" id="KW-0449">Lipoprotein</keyword>
<evidence type="ECO:0000256" key="5">
    <source>
        <dbReference type="ARBA" id="ARBA00023136"/>
    </source>
</evidence>
<comment type="subcellular location">
    <subcellularLocation>
        <location evidence="1">Vacuole membrane</location>
        <topology evidence="1">Lipid-anchor</topology>
    </subcellularLocation>
</comment>
<protein>
    <recommendedName>
        <fullName evidence="7">Vacuolar protein 8</fullName>
    </recommendedName>
</protein>
<evidence type="ECO:0000256" key="4">
    <source>
        <dbReference type="ARBA" id="ARBA00022737"/>
    </source>
</evidence>
<keyword evidence="3" id="KW-0926">Vacuole</keyword>